<dbReference type="InterPro" id="IPR026889">
    <property type="entry name" value="Zn_Tnp"/>
</dbReference>
<evidence type="ECO:0000313" key="2">
    <source>
        <dbReference type="EMBL" id="QRI52391.1"/>
    </source>
</evidence>
<evidence type="ECO:0000259" key="1">
    <source>
        <dbReference type="Pfam" id="PF14319"/>
    </source>
</evidence>
<proteinExistence type="predicted"/>
<gene>
    <name evidence="2" type="ORF">JQS73_13260</name>
</gene>
<dbReference type="Proteomes" id="UP000663464">
    <property type="component" value="Chromosome"/>
</dbReference>
<evidence type="ECO:0000313" key="3">
    <source>
        <dbReference type="Proteomes" id="UP000663464"/>
    </source>
</evidence>
<dbReference type="Pfam" id="PF14319">
    <property type="entry name" value="Zn_Tnp_IS91"/>
    <property type="match status" value="1"/>
</dbReference>
<sequence length="60" mass="7476">MYNKKIRPNRKSEIDKVLRCKDRRYAYIELECEKCNEVKNIGFTCNRREFSSYRRSNFFK</sequence>
<organism evidence="2 3">
    <name type="scientific">Clostridium botulinum</name>
    <dbReference type="NCBI Taxonomy" id="1491"/>
    <lineage>
        <taxon>Bacteria</taxon>
        <taxon>Bacillati</taxon>
        <taxon>Bacillota</taxon>
        <taxon>Clostridia</taxon>
        <taxon>Eubacteriales</taxon>
        <taxon>Clostridiaceae</taxon>
        <taxon>Clostridium</taxon>
    </lineage>
</organism>
<dbReference type="EMBL" id="CP069280">
    <property type="protein sequence ID" value="QRI52391.1"/>
    <property type="molecule type" value="Genomic_DNA"/>
</dbReference>
<dbReference type="RefSeq" id="WP_152571727.1">
    <property type="nucleotide sequence ID" value="NZ_CP069280.1"/>
</dbReference>
<feature type="domain" description="Transposase zinc-binding" evidence="1">
    <location>
        <begin position="4"/>
        <end position="48"/>
    </location>
</feature>
<accession>A0ABD7CGW9</accession>
<reference evidence="2 3" key="1">
    <citation type="journal article" date="2014" name="J. Infect. Dis.">
        <title>Molecular characterization of a novel botulinum neurotoxin type H gene.</title>
        <authorList>
            <person name="Dover N."/>
            <person name="Barash J.R."/>
            <person name="Hill K.K."/>
            <person name="Xie G."/>
            <person name="Arnon S.S."/>
        </authorList>
    </citation>
    <scope>NUCLEOTIDE SEQUENCE [LARGE SCALE GENOMIC DNA]</scope>
    <source>
        <strain evidence="2 3">IBCA10-7060</strain>
    </source>
</reference>
<dbReference type="AlphaFoldDB" id="A0ABD7CGW9"/>
<name>A0ABD7CGW9_CLOBO</name>
<protein>
    <submittedName>
        <fullName evidence="2">Transposase zinc-binding domain-containing protein</fullName>
    </submittedName>
</protein>